<sequence length="104" mass="10745">MKAEARPDTVPPSLMTRFTVSLREKVESLAEVAGGGQVNHWAEPAGDEGITAEQGPKGDALGTEGEVPMPSPGSSGGKAGCLVGKGVVNMRQKGQTVAFREKLL</sequence>
<name>A0A914S3H0_PAREQ</name>
<accession>A0A914S3H0</accession>
<evidence type="ECO:0000256" key="1">
    <source>
        <dbReference type="SAM" id="MobiDB-lite"/>
    </source>
</evidence>
<evidence type="ECO:0000313" key="3">
    <source>
        <dbReference type="WBParaSite" id="PEQ_0000883101-mRNA-1"/>
    </source>
</evidence>
<organism evidence="2 3">
    <name type="scientific">Parascaris equorum</name>
    <name type="common">Equine roundworm</name>
    <dbReference type="NCBI Taxonomy" id="6256"/>
    <lineage>
        <taxon>Eukaryota</taxon>
        <taxon>Metazoa</taxon>
        <taxon>Ecdysozoa</taxon>
        <taxon>Nematoda</taxon>
        <taxon>Chromadorea</taxon>
        <taxon>Rhabditida</taxon>
        <taxon>Spirurina</taxon>
        <taxon>Ascaridomorpha</taxon>
        <taxon>Ascaridoidea</taxon>
        <taxon>Ascarididae</taxon>
        <taxon>Parascaris</taxon>
    </lineage>
</organism>
<protein>
    <submittedName>
        <fullName evidence="3">Uncharacterized protein</fullName>
    </submittedName>
</protein>
<dbReference type="Proteomes" id="UP000887564">
    <property type="component" value="Unplaced"/>
</dbReference>
<proteinExistence type="predicted"/>
<evidence type="ECO:0000313" key="2">
    <source>
        <dbReference type="Proteomes" id="UP000887564"/>
    </source>
</evidence>
<reference evidence="3" key="1">
    <citation type="submission" date="2022-11" db="UniProtKB">
        <authorList>
            <consortium name="WormBaseParasite"/>
        </authorList>
    </citation>
    <scope>IDENTIFICATION</scope>
</reference>
<keyword evidence="2" id="KW-1185">Reference proteome</keyword>
<feature type="region of interest" description="Disordered" evidence="1">
    <location>
        <begin position="34"/>
        <end position="78"/>
    </location>
</feature>
<dbReference type="WBParaSite" id="PEQ_0000883101-mRNA-1">
    <property type="protein sequence ID" value="PEQ_0000883101-mRNA-1"/>
    <property type="gene ID" value="PEQ_0000883101"/>
</dbReference>
<dbReference type="AlphaFoldDB" id="A0A914S3H0"/>